<reference evidence="1 2" key="1">
    <citation type="submission" date="2019-04" db="EMBL/GenBank/DDBJ databases">
        <authorList>
            <person name="Feng G."/>
            <person name="Zhang J."/>
            <person name="Zhu H."/>
        </authorList>
    </citation>
    <scope>NUCLEOTIDE SEQUENCE [LARGE SCALE GENOMIC DNA]</scope>
    <source>
        <strain evidence="1 2">9PBR-1</strain>
    </source>
</reference>
<gene>
    <name evidence="1" type="ORF">E5K02_10260</name>
</gene>
<dbReference type="RefSeq" id="WP_135394623.1">
    <property type="nucleotide sequence ID" value="NZ_SRMB01000001.1"/>
</dbReference>
<protein>
    <submittedName>
        <fullName evidence="1">Uncharacterized protein</fullName>
    </submittedName>
</protein>
<evidence type="ECO:0000313" key="1">
    <source>
        <dbReference type="EMBL" id="TGE29817.1"/>
    </source>
</evidence>
<organism evidence="1 2">
    <name type="scientific">Hymenobacter metallicola</name>
    <dbReference type="NCBI Taxonomy" id="2563114"/>
    <lineage>
        <taxon>Bacteria</taxon>
        <taxon>Pseudomonadati</taxon>
        <taxon>Bacteroidota</taxon>
        <taxon>Cytophagia</taxon>
        <taxon>Cytophagales</taxon>
        <taxon>Hymenobacteraceae</taxon>
        <taxon>Hymenobacter</taxon>
    </lineage>
</organism>
<dbReference type="Proteomes" id="UP000298471">
    <property type="component" value="Unassembled WGS sequence"/>
</dbReference>
<name>A0A4Z0QIC3_9BACT</name>
<comment type="caution">
    <text evidence="1">The sequence shown here is derived from an EMBL/GenBank/DDBJ whole genome shotgun (WGS) entry which is preliminary data.</text>
</comment>
<dbReference type="AlphaFoldDB" id="A0A4Z0QIC3"/>
<evidence type="ECO:0000313" key="2">
    <source>
        <dbReference type="Proteomes" id="UP000298471"/>
    </source>
</evidence>
<sequence length="61" mass="7130">MAEERPKKREYHRKTIFKAEYTPESAAERRAFALFAKLDMSHQAGIKLLIKQEADRQGIPQ</sequence>
<keyword evidence="2" id="KW-1185">Reference proteome</keyword>
<accession>A0A4Z0QIC3</accession>
<proteinExistence type="predicted"/>
<dbReference type="EMBL" id="SRMB01000001">
    <property type="protein sequence ID" value="TGE29817.1"/>
    <property type="molecule type" value="Genomic_DNA"/>
</dbReference>